<evidence type="ECO:0000313" key="3">
    <source>
        <dbReference type="EMBL" id="KAK1160187.1"/>
    </source>
</evidence>
<dbReference type="SUPFAM" id="SSF53756">
    <property type="entry name" value="UDP-Glycosyltransferase/glycogen phosphorylase"/>
    <property type="match status" value="1"/>
</dbReference>
<keyword evidence="1" id="KW-0808">Transferase</keyword>
<proteinExistence type="predicted"/>
<accession>A0AAD8G221</accession>
<organism evidence="3 4">
    <name type="scientific">Acipenser oxyrinchus oxyrinchus</name>
    <dbReference type="NCBI Taxonomy" id="40147"/>
    <lineage>
        <taxon>Eukaryota</taxon>
        <taxon>Metazoa</taxon>
        <taxon>Chordata</taxon>
        <taxon>Craniata</taxon>
        <taxon>Vertebrata</taxon>
        <taxon>Euteleostomi</taxon>
        <taxon>Actinopterygii</taxon>
        <taxon>Chondrostei</taxon>
        <taxon>Acipenseriformes</taxon>
        <taxon>Acipenseridae</taxon>
        <taxon>Acipenser</taxon>
    </lineage>
</organism>
<dbReference type="InterPro" id="IPR001296">
    <property type="entry name" value="Glyco_trans_1"/>
</dbReference>
<evidence type="ECO:0000256" key="1">
    <source>
        <dbReference type="ARBA" id="ARBA00022676"/>
    </source>
</evidence>
<comment type="caution">
    <text evidence="3">The sequence shown here is derived from an EMBL/GenBank/DDBJ whole genome shotgun (WGS) entry which is preliminary data.</text>
</comment>
<dbReference type="PANTHER" id="PTHR46660">
    <property type="match status" value="1"/>
</dbReference>
<dbReference type="Pfam" id="PF00534">
    <property type="entry name" value="Glycos_transf_1"/>
    <property type="match status" value="1"/>
</dbReference>
<dbReference type="GO" id="GO:0016757">
    <property type="term" value="F:glycosyltransferase activity"/>
    <property type="evidence" value="ECO:0007669"/>
    <property type="project" value="UniProtKB-KW"/>
</dbReference>
<dbReference type="PANTHER" id="PTHR46660:SF2">
    <property type="entry name" value="GLYCOSYLTRANSFERASE 1 DOMAIN-CONTAINING PROTEIN 1"/>
    <property type="match status" value="1"/>
</dbReference>
<evidence type="ECO:0000259" key="2">
    <source>
        <dbReference type="Pfam" id="PF00534"/>
    </source>
</evidence>
<keyword evidence="4" id="KW-1185">Reference proteome</keyword>
<dbReference type="CDD" id="cd03801">
    <property type="entry name" value="GT4_PimA-like"/>
    <property type="match status" value="1"/>
</dbReference>
<feature type="domain" description="Glycosyl transferase family 1" evidence="2">
    <location>
        <begin position="164"/>
        <end position="318"/>
    </location>
</feature>
<evidence type="ECO:0000313" key="4">
    <source>
        <dbReference type="Proteomes" id="UP001230051"/>
    </source>
</evidence>
<dbReference type="InterPro" id="IPR052622">
    <property type="entry name" value="Glycosyltransferase_G1"/>
</dbReference>
<reference evidence="3" key="1">
    <citation type="submission" date="2022-02" db="EMBL/GenBank/DDBJ databases">
        <title>Atlantic sturgeon de novo genome assembly.</title>
        <authorList>
            <person name="Stock M."/>
            <person name="Klopp C."/>
            <person name="Guiguen Y."/>
            <person name="Cabau C."/>
            <person name="Parinello H."/>
            <person name="Santidrian Yebra-Pimentel E."/>
            <person name="Kuhl H."/>
            <person name="Dirks R.P."/>
            <person name="Guessner J."/>
            <person name="Wuertz S."/>
            <person name="Du K."/>
            <person name="Schartl M."/>
        </authorList>
    </citation>
    <scope>NUCLEOTIDE SEQUENCE</scope>
    <source>
        <strain evidence="3">STURGEONOMICS-FGT-2020</strain>
        <tissue evidence="3">Whole blood</tissue>
    </source>
</reference>
<dbReference type="EMBL" id="JAGXEW010000021">
    <property type="protein sequence ID" value="KAK1160187.1"/>
    <property type="molecule type" value="Genomic_DNA"/>
</dbReference>
<name>A0AAD8G221_ACIOX</name>
<dbReference type="Proteomes" id="UP001230051">
    <property type="component" value="Unassembled WGS sequence"/>
</dbReference>
<keyword evidence="1" id="KW-0328">Glycosyltransferase</keyword>
<gene>
    <name evidence="3" type="primary">GLT1D1</name>
    <name evidence="3" type="ORF">AOXY_G21703</name>
</gene>
<dbReference type="AlphaFoldDB" id="A0AAD8G221"/>
<dbReference type="Gene3D" id="3.40.50.2000">
    <property type="entry name" value="Glycogen Phosphorylase B"/>
    <property type="match status" value="2"/>
</dbReference>
<sequence length="342" mass="38507">MKLLFMACLSPKTGNCTTAERIREHIEAAGHTCVLRDTADFKNPEDVADLIAEEKYEGALAIHLYKSGRLLLDSCIPFGIVFGGTDINEDVKGETKRPVMGQVLQKARFAVAFSNRLKEEAETFWPFHGSKIYVQPQGIETKAGTCFNWRSFLRCTGIDNENVDDLHVFVLVCGLRRVKDPLYLVNVFSEWHVEDPSVYLIIIGPEIDPLFAKEVELNVKRARGVFLAPERPQEELHAAMRRSFALVNSSVSEGMSAAVLEAMHLGVPVLARNIPGNAAIVIHEDTGLLFSNPQEFIELSKGLIREPALREQIVCNARAYVREQHSREKERDTYQQLLQHLH</sequence>
<protein>
    <submittedName>
        <fullName evidence="3">Glycosyltransferase 1 domain-containing protein 1-like</fullName>
    </submittedName>
</protein>